<reference evidence="2 3" key="1">
    <citation type="journal article" date="2019" name="Extremophiles">
        <title>Biogeography of thermophiles and predominance of Thermus scotoductus in domestic water heaters.</title>
        <authorList>
            <person name="Wilpiszeski R.L."/>
            <person name="Zhang Z."/>
            <person name="House C.H."/>
        </authorList>
    </citation>
    <scope>NUCLEOTIDE SEQUENCE [LARGE SCALE GENOMIC DNA]</scope>
    <source>
        <strain evidence="2 3">24_S24</strain>
    </source>
</reference>
<name>A0A430SBT2_THESC</name>
<protein>
    <submittedName>
        <fullName evidence="2">Uncharacterized protein</fullName>
    </submittedName>
</protein>
<feature type="region of interest" description="Disordered" evidence="1">
    <location>
        <begin position="1"/>
        <end position="98"/>
    </location>
</feature>
<feature type="compositionally biased region" description="Basic and acidic residues" evidence="1">
    <location>
        <begin position="80"/>
        <end position="90"/>
    </location>
</feature>
<feature type="compositionally biased region" description="Polar residues" evidence="1">
    <location>
        <begin position="30"/>
        <end position="42"/>
    </location>
</feature>
<evidence type="ECO:0000313" key="3">
    <source>
        <dbReference type="Proteomes" id="UP000288051"/>
    </source>
</evidence>
<organism evidence="2 3">
    <name type="scientific">Thermus scotoductus</name>
    <dbReference type="NCBI Taxonomy" id="37636"/>
    <lineage>
        <taxon>Bacteria</taxon>
        <taxon>Thermotogati</taxon>
        <taxon>Deinococcota</taxon>
        <taxon>Deinococci</taxon>
        <taxon>Thermales</taxon>
        <taxon>Thermaceae</taxon>
        <taxon>Thermus</taxon>
    </lineage>
</organism>
<proteinExistence type="predicted"/>
<accession>A0A430SBT2</accession>
<feature type="compositionally biased region" description="Basic and acidic residues" evidence="1">
    <location>
        <begin position="17"/>
        <end position="28"/>
    </location>
</feature>
<dbReference type="EMBL" id="PELZ01000382">
    <property type="protein sequence ID" value="RTH33658.1"/>
    <property type="molecule type" value="Genomic_DNA"/>
</dbReference>
<gene>
    <name evidence="2" type="ORF">CSW37_09790</name>
</gene>
<sequence length="98" mass="11119">MTGKRQTQSKQMVSHGQQDRIELEEHQGKANYSHQQAVTAYRNTHAYPFPPTPHEQGPRGAYARGQNQRSYSNPDPAGASRERQYQEGKKIGRNTPRG</sequence>
<evidence type="ECO:0000313" key="2">
    <source>
        <dbReference type="EMBL" id="RTH33658.1"/>
    </source>
</evidence>
<evidence type="ECO:0000256" key="1">
    <source>
        <dbReference type="SAM" id="MobiDB-lite"/>
    </source>
</evidence>
<comment type="caution">
    <text evidence="2">The sequence shown here is derived from an EMBL/GenBank/DDBJ whole genome shotgun (WGS) entry which is preliminary data.</text>
</comment>
<dbReference type="AlphaFoldDB" id="A0A430SBT2"/>
<feature type="compositionally biased region" description="Polar residues" evidence="1">
    <location>
        <begin position="1"/>
        <end position="16"/>
    </location>
</feature>
<dbReference type="Proteomes" id="UP000288051">
    <property type="component" value="Unassembled WGS sequence"/>
</dbReference>